<dbReference type="CDD" id="cd02966">
    <property type="entry name" value="TlpA_like_family"/>
    <property type="match status" value="1"/>
</dbReference>
<gene>
    <name evidence="2" type="ORF">METZ01_LOCUS91791</name>
</gene>
<organism evidence="2">
    <name type="scientific">marine metagenome</name>
    <dbReference type="NCBI Taxonomy" id="408172"/>
    <lineage>
        <taxon>unclassified sequences</taxon>
        <taxon>metagenomes</taxon>
        <taxon>ecological metagenomes</taxon>
    </lineage>
</organism>
<dbReference type="PANTHER" id="PTHR42852">
    <property type="entry name" value="THIOL:DISULFIDE INTERCHANGE PROTEIN DSBE"/>
    <property type="match status" value="1"/>
</dbReference>
<evidence type="ECO:0000259" key="1">
    <source>
        <dbReference type="PROSITE" id="PS51352"/>
    </source>
</evidence>
<dbReference type="GO" id="GO:0016491">
    <property type="term" value="F:oxidoreductase activity"/>
    <property type="evidence" value="ECO:0007669"/>
    <property type="project" value="InterPro"/>
</dbReference>
<dbReference type="EMBL" id="UINC01008659">
    <property type="protein sequence ID" value="SVA38937.1"/>
    <property type="molecule type" value="Genomic_DNA"/>
</dbReference>
<dbReference type="InterPro" id="IPR036249">
    <property type="entry name" value="Thioredoxin-like_sf"/>
</dbReference>
<dbReference type="InterPro" id="IPR050553">
    <property type="entry name" value="Thioredoxin_ResA/DsbE_sf"/>
</dbReference>
<reference evidence="2" key="1">
    <citation type="submission" date="2018-05" db="EMBL/GenBank/DDBJ databases">
        <authorList>
            <person name="Lanie J.A."/>
            <person name="Ng W.-L."/>
            <person name="Kazmierczak K.M."/>
            <person name="Andrzejewski T.M."/>
            <person name="Davidsen T.M."/>
            <person name="Wayne K.J."/>
            <person name="Tettelin H."/>
            <person name="Glass J.I."/>
            <person name="Rusch D."/>
            <person name="Podicherti R."/>
            <person name="Tsui H.-C.T."/>
            <person name="Winkler M.E."/>
        </authorList>
    </citation>
    <scope>NUCLEOTIDE SEQUENCE</scope>
</reference>
<dbReference type="AlphaFoldDB" id="A0A381VH12"/>
<dbReference type="GO" id="GO:0016209">
    <property type="term" value="F:antioxidant activity"/>
    <property type="evidence" value="ECO:0007669"/>
    <property type="project" value="InterPro"/>
</dbReference>
<sequence>MKNKFIITLFLLSVSYTQVYDVGDIVPSDFGLPWCGNNTTGNDSLFFSAYNGAINETGRPYVIWVMAFTSWCPYCEQEVPYTQEFYQTYADSGLIIIGMGGDWGLPYTCEGWVDNFSLGYPIISDEDTYNEYEYGGLGTNLFTDTYVPYNLVIDHNMEIVYSQSGFNGQDGMNNILDFITTALDNCSLCTCTEILGDLDHTFTIDGEPIINVMDLLRLSDLLVTDDQINHCERTQGDITGDGALDMIDVIAFSTMLSEGVFDN</sequence>
<protein>
    <recommendedName>
        <fullName evidence="1">Thioredoxin domain-containing protein</fullName>
    </recommendedName>
</protein>
<feature type="domain" description="Thioredoxin" evidence="1">
    <location>
        <begin position="20"/>
        <end position="184"/>
    </location>
</feature>
<evidence type="ECO:0000313" key="2">
    <source>
        <dbReference type="EMBL" id="SVA38937.1"/>
    </source>
</evidence>
<dbReference type="Gene3D" id="3.40.30.10">
    <property type="entry name" value="Glutaredoxin"/>
    <property type="match status" value="1"/>
</dbReference>
<name>A0A381VH12_9ZZZZ</name>
<dbReference type="PROSITE" id="PS51352">
    <property type="entry name" value="THIOREDOXIN_2"/>
    <property type="match status" value="1"/>
</dbReference>
<dbReference type="PANTHER" id="PTHR42852:SF13">
    <property type="entry name" value="PROTEIN DIPZ"/>
    <property type="match status" value="1"/>
</dbReference>
<accession>A0A381VH12</accession>
<proteinExistence type="predicted"/>
<dbReference type="Pfam" id="PF00578">
    <property type="entry name" value="AhpC-TSA"/>
    <property type="match status" value="1"/>
</dbReference>
<dbReference type="InterPro" id="IPR013766">
    <property type="entry name" value="Thioredoxin_domain"/>
</dbReference>
<dbReference type="InterPro" id="IPR000866">
    <property type="entry name" value="AhpC/TSA"/>
</dbReference>
<dbReference type="SUPFAM" id="SSF52833">
    <property type="entry name" value="Thioredoxin-like"/>
    <property type="match status" value="1"/>
</dbReference>